<keyword evidence="6" id="KW-0732">Signal</keyword>
<keyword evidence="2 5" id="KW-0285">Flavoprotein</keyword>
<dbReference type="InterPro" id="IPR001433">
    <property type="entry name" value="OxRdtase_FAD/NAD-bd"/>
</dbReference>
<dbReference type="InterPro" id="IPR039261">
    <property type="entry name" value="FNR_nucleotide-bd"/>
</dbReference>
<keyword evidence="3 5" id="KW-0274">FAD</keyword>
<dbReference type="InterPro" id="IPR017927">
    <property type="entry name" value="FAD-bd_FR_type"/>
</dbReference>
<evidence type="ECO:0000313" key="9">
    <source>
        <dbReference type="EMBL" id="VFT99427.1"/>
    </source>
</evidence>
<dbReference type="Gene3D" id="3.40.50.80">
    <property type="entry name" value="Nucleotide-binding domain of ferredoxin-NADP reductase (FNR) module"/>
    <property type="match status" value="1"/>
</dbReference>
<evidence type="ECO:0000256" key="3">
    <source>
        <dbReference type="ARBA" id="ARBA00022827"/>
    </source>
</evidence>
<dbReference type="InterPro" id="IPR017938">
    <property type="entry name" value="Riboflavin_synthase-like_b-brl"/>
</dbReference>
<reference evidence="8" key="2">
    <citation type="submission" date="2019-06" db="EMBL/GenBank/DDBJ databases">
        <title>Genomics analysis of Aphanomyces spp. identifies a new class of oomycete effector associated with host adaptation.</title>
        <authorList>
            <person name="Gaulin E."/>
        </authorList>
    </citation>
    <scope>NUCLEOTIDE SEQUENCE</scope>
    <source>
        <strain evidence="8">CBS 578.67</strain>
    </source>
</reference>
<dbReference type="EMBL" id="VJMH01007191">
    <property type="protein sequence ID" value="KAF0685306.1"/>
    <property type="molecule type" value="Genomic_DNA"/>
</dbReference>
<feature type="chain" id="PRO_5033437643" evidence="6">
    <location>
        <begin position="22"/>
        <end position="290"/>
    </location>
</feature>
<dbReference type="Proteomes" id="UP000332933">
    <property type="component" value="Unassembled WGS sequence"/>
</dbReference>
<dbReference type="PANTHER" id="PTHR19370">
    <property type="entry name" value="NADH-CYTOCHROME B5 REDUCTASE"/>
    <property type="match status" value="1"/>
</dbReference>
<keyword evidence="10" id="KW-1185">Reference proteome</keyword>
<evidence type="ECO:0000256" key="4">
    <source>
        <dbReference type="ARBA" id="ARBA00023002"/>
    </source>
</evidence>
<feature type="binding site" evidence="5">
    <location>
        <position position="117"/>
    </location>
    <ligand>
        <name>FAD</name>
        <dbReference type="ChEBI" id="CHEBI:57692"/>
    </ligand>
</feature>
<keyword evidence="4" id="KW-0560">Oxidoreductase</keyword>
<evidence type="ECO:0000256" key="5">
    <source>
        <dbReference type="PIRSR" id="PIRSR601834-1"/>
    </source>
</evidence>
<proteinExistence type="predicted"/>
<evidence type="ECO:0000256" key="6">
    <source>
        <dbReference type="SAM" id="SignalP"/>
    </source>
</evidence>
<dbReference type="InterPro" id="IPR001834">
    <property type="entry name" value="CBR-like"/>
</dbReference>
<feature type="domain" description="FAD-binding FR-type" evidence="7">
    <location>
        <begin position="31"/>
        <end position="142"/>
    </location>
</feature>
<organism evidence="9 10">
    <name type="scientific">Aphanomyces stellatus</name>
    <dbReference type="NCBI Taxonomy" id="120398"/>
    <lineage>
        <taxon>Eukaryota</taxon>
        <taxon>Sar</taxon>
        <taxon>Stramenopiles</taxon>
        <taxon>Oomycota</taxon>
        <taxon>Saprolegniomycetes</taxon>
        <taxon>Saprolegniales</taxon>
        <taxon>Verrucalvaceae</taxon>
        <taxon>Aphanomyces</taxon>
    </lineage>
</organism>
<evidence type="ECO:0000259" key="7">
    <source>
        <dbReference type="PROSITE" id="PS51384"/>
    </source>
</evidence>
<feature type="binding site" evidence="5">
    <location>
        <position position="118"/>
    </location>
    <ligand>
        <name>FAD</name>
        <dbReference type="ChEBI" id="CHEBI:57692"/>
    </ligand>
</feature>
<feature type="signal peptide" evidence="6">
    <location>
        <begin position="1"/>
        <end position="21"/>
    </location>
</feature>
<evidence type="ECO:0000256" key="1">
    <source>
        <dbReference type="ARBA" id="ARBA00001974"/>
    </source>
</evidence>
<accession>A0A485LLI1</accession>
<sequence length="290" mass="32144">MHQKGASAFLVLGFVFSLLLSTSIRHMQAGLAFQPFKLVDRTQLLQGNDSDPYSAIVQLTFALPVTTDTLGFGQPCTHIKVRRPDSYLASKAYSVTSQPDEAGVFKIVVKLYRGGLMSNYFTQLPVGDAAYVAKTLTKVLMPSTHVGLIAFGIGITEMLVSAEALLAEGRNVTLVHATRHLREAIFVDDIDALRVKYPAQFKMVHMVSRHTEDTNQSPTEESNVRKGRVDMKTIQDEFGTWLPETARFLVIGTKTMMRETYAMLASQGFPLHLLEKPSPISVFMQLMGTQ</sequence>
<evidence type="ECO:0000256" key="2">
    <source>
        <dbReference type="ARBA" id="ARBA00022630"/>
    </source>
</evidence>
<dbReference type="SUPFAM" id="SSF63380">
    <property type="entry name" value="Riboflavin synthase domain-like"/>
    <property type="match status" value="1"/>
</dbReference>
<feature type="binding site" evidence="5">
    <location>
        <position position="156"/>
    </location>
    <ligand>
        <name>FAD</name>
        <dbReference type="ChEBI" id="CHEBI:57692"/>
    </ligand>
</feature>
<feature type="binding site" evidence="5">
    <location>
        <position position="110"/>
    </location>
    <ligand>
        <name>FAD</name>
        <dbReference type="ChEBI" id="CHEBI:57692"/>
    </ligand>
</feature>
<feature type="binding site" evidence="5">
    <location>
        <position position="108"/>
    </location>
    <ligand>
        <name>FAD</name>
        <dbReference type="ChEBI" id="CHEBI:57692"/>
    </ligand>
</feature>
<dbReference type="InterPro" id="IPR008333">
    <property type="entry name" value="Cbr1-like_FAD-bd_dom"/>
</dbReference>
<evidence type="ECO:0000313" key="10">
    <source>
        <dbReference type="Proteomes" id="UP000332933"/>
    </source>
</evidence>
<comment type="cofactor">
    <cofactor evidence="1 5">
        <name>FAD</name>
        <dbReference type="ChEBI" id="CHEBI:57692"/>
    </cofactor>
</comment>
<dbReference type="CDD" id="cd06183">
    <property type="entry name" value="cyt_b5_reduct_like"/>
    <property type="match status" value="1"/>
</dbReference>
<name>A0A485LLI1_9STRA</name>
<dbReference type="OrthoDB" id="432299at2759"/>
<gene>
    <name evidence="9" type="primary">Aste57867_22774</name>
    <name evidence="8" type="ORF">As57867_022704</name>
    <name evidence="9" type="ORF">ASTE57867_22774</name>
</gene>
<dbReference type="GO" id="GO:0016491">
    <property type="term" value="F:oxidoreductase activity"/>
    <property type="evidence" value="ECO:0007669"/>
    <property type="project" value="UniProtKB-KW"/>
</dbReference>
<reference evidence="9 10" key="1">
    <citation type="submission" date="2019-03" db="EMBL/GenBank/DDBJ databases">
        <authorList>
            <person name="Gaulin E."/>
            <person name="Dumas B."/>
        </authorList>
    </citation>
    <scope>NUCLEOTIDE SEQUENCE [LARGE SCALE GENOMIC DNA]</scope>
    <source>
        <strain evidence="9">CBS 568.67</strain>
    </source>
</reference>
<dbReference type="PROSITE" id="PS51384">
    <property type="entry name" value="FAD_FR"/>
    <property type="match status" value="1"/>
</dbReference>
<protein>
    <submittedName>
        <fullName evidence="9">Aste57867_22774 protein</fullName>
    </submittedName>
</protein>
<dbReference type="AlphaFoldDB" id="A0A485LLI1"/>
<dbReference type="SUPFAM" id="SSF52343">
    <property type="entry name" value="Ferredoxin reductase-like, C-terminal NADP-linked domain"/>
    <property type="match status" value="1"/>
</dbReference>
<dbReference type="Pfam" id="PF00970">
    <property type="entry name" value="FAD_binding_6"/>
    <property type="match status" value="1"/>
</dbReference>
<feature type="binding site" evidence="5">
    <location>
        <position position="93"/>
    </location>
    <ligand>
        <name>FAD</name>
        <dbReference type="ChEBI" id="CHEBI:57692"/>
    </ligand>
</feature>
<dbReference type="EMBL" id="CAADRA010007217">
    <property type="protein sequence ID" value="VFT99427.1"/>
    <property type="molecule type" value="Genomic_DNA"/>
</dbReference>
<evidence type="ECO:0000313" key="8">
    <source>
        <dbReference type="EMBL" id="KAF0685306.1"/>
    </source>
</evidence>
<dbReference type="Pfam" id="PF00175">
    <property type="entry name" value="NAD_binding_1"/>
    <property type="match status" value="1"/>
</dbReference>
<dbReference type="Gene3D" id="2.40.30.10">
    <property type="entry name" value="Translation factors"/>
    <property type="match status" value="1"/>
</dbReference>